<feature type="domain" description="N-acetyltransferase" evidence="1">
    <location>
        <begin position="2"/>
        <end position="166"/>
    </location>
</feature>
<organism evidence="2 3">
    <name type="scientific">Paenibacillus segetis</name>
    <dbReference type="NCBI Taxonomy" id="1325360"/>
    <lineage>
        <taxon>Bacteria</taxon>
        <taxon>Bacillati</taxon>
        <taxon>Bacillota</taxon>
        <taxon>Bacilli</taxon>
        <taxon>Bacillales</taxon>
        <taxon>Paenibacillaceae</taxon>
        <taxon>Paenibacillus</taxon>
    </lineage>
</organism>
<accession>A0ABQ1YIV1</accession>
<dbReference type="Pfam" id="PF00583">
    <property type="entry name" value="Acetyltransf_1"/>
    <property type="match status" value="1"/>
</dbReference>
<evidence type="ECO:0000313" key="2">
    <source>
        <dbReference type="EMBL" id="GGH27119.1"/>
    </source>
</evidence>
<evidence type="ECO:0000259" key="1">
    <source>
        <dbReference type="PROSITE" id="PS51186"/>
    </source>
</evidence>
<proteinExistence type="predicted"/>
<dbReference type="RefSeq" id="WP_188539794.1">
    <property type="nucleotide sequence ID" value="NZ_BMFT01000001.1"/>
</dbReference>
<dbReference type="InterPro" id="IPR000182">
    <property type="entry name" value="GNAT_dom"/>
</dbReference>
<dbReference type="Gene3D" id="3.40.630.30">
    <property type="match status" value="1"/>
</dbReference>
<name>A0ABQ1YIV1_9BACL</name>
<dbReference type="PANTHER" id="PTHR43617">
    <property type="entry name" value="L-AMINO ACID N-ACETYLTRANSFERASE"/>
    <property type="match status" value="1"/>
</dbReference>
<dbReference type="SUPFAM" id="SSF55729">
    <property type="entry name" value="Acyl-CoA N-acyltransferases (Nat)"/>
    <property type="match status" value="1"/>
</dbReference>
<dbReference type="InterPro" id="IPR050276">
    <property type="entry name" value="MshD_Acetyltransferase"/>
</dbReference>
<dbReference type="PROSITE" id="PS51186">
    <property type="entry name" value="GNAT"/>
    <property type="match status" value="1"/>
</dbReference>
<dbReference type="EMBL" id="BMFT01000001">
    <property type="protein sequence ID" value="GGH27119.1"/>
    <property type="molecule type" value="Genomic_DNA"/>
</dbReference>
<reference evidence="3" key="1">
    <citation type="journal article" date="2019" name="Int. J. Syst. Evol. Microbiol.">
        <title>The Global Catalogue of Microorganisms (GCM) 10K type strain sequencing project: providing services to taxonomists for standard genome sequencing and annotation.</title>
        <authorList>
            <consortium name="The Broad Institute Genomics Platform"/>
            <consortium name="The Broad Institute Genome Sequencing Center for Infectious Disease"/>
            <person name="Wu L."/>
            <person name="Ma J."/>
        </authorList>
    </citation>
    <scope>NUCLEOTIDE SEQUENCE [LARGE SCALE GENOMIC DNA]</scope>
    <source>
        <strain evidence="3">CGMCC 1.12769</strain>
    </source>
</reference>
<dbReference type="CDD" id="cd04301">
    <property type="entry name" value="NAT_SF"/>
    <property type="match status" value="1"/>
</dbReference>
<dbReference type="InterPro" id="IPR016181">
    <property type="entry name" value="Acyl_CoA_acyltransferase"/>
</dbReference>
<sequence length="166" mass="19337">MVIIRPIELSDIEAVQKVARRSWVDTYQDIYSIEYIESFLSKAYSSANLEHSVIHDQKNEGRRFLVAVLPSTQEVVGFIHVLKESEECYELLRVYILPEHKGKGIGTELIKEVRNLNDISKLKAWVEELNHMTRKFYEARNFKIVGEEVTTDDGYTTTLICYEKSF</sequence>
<keyword evidence="3" id="KW-1185">Reference proteome</keyword>
<comment type="caution">
    <text evidence="2">The sequence shown here is derived from an EMBL/GenBank/DDBJ whole genome shotgun (WGS) entry which is preliminary data.</text>
</comment>
<dbReference type="Proteomes" id="UP000659344">
    <property type="component" value="Unassembled WGS sequence"/>
</dbReference>
<protein>
    <recommendedName>
        <fullName evidence="1">N-acetyltransferase domain-containing protein</fullName>
    </recommendedName>
</protein>
<dbReference type="PANTHER" id="PTHR43617:SF38">
    <property type="entry name" value="N-ACETYLTRANSFERASE DOMAIN-CONTAINING PROTEIN"/>
    <property type="match status" value="1"/>
</dbReference>
<gene>
    <name evidence="2" type="ORF">GCM10008013_28400</name>
</gene>
<evidence type="ECO:0000313" key="3">
    <source>
        <dbReference type="Proteomes" id="UP000659344"/>
    </source>
</evidence>